<evidence type="ECO:0000313" key="6">
    <source>
        <dbReference type="Proteomes" id="UP000198615"/>
    </source>
</evidence>
<reference evidence="5 6" key="1">
    <citation type="submission" date="2016-10" db="EMBL/GenBank/DDBJ databases">
        <authorList>
            <person name="Varghese N."/>
            <person name="Submissions S."/>
        </authorList>
    </citation>
    <scope>NUCLEOTIDE SEQUENCE [LARGE SCALE GENOMIC DNA]</scope>
    <source>
        <strain evidence="5 6">DSM 18839</strain>
    </source>
</reference>
<protein>
    <submittedName>
        <fullName evidence="5">General secretion pathway protein E</fullName>
    </submittedName>
</protein>
<keyword evidence="3" id="KW-0067">ATP-binding</keyword>
<comment type="caution">
    <text evidence="5">The sequence shown here is derived from an EMBL/GenBank/DDBJ whole genome shotgun (WGS) entry which is preliminary data.</text>
</comment>
<comment type="similarity">
    <text evidence="1">Belongs to the GSP E family.</text>
</comment>
<dbReference type="InterPro" id="IPR027417">
    <property type="entry name" value="P-loop_NTPase"/>
</dbReference>
<dbReference type="Proteomes" id="UP000198615">
    <property type="component" value="Unassembled WGS sequence"/>
</dbReference>
<dbReference type="GO" id="GO:0005886">
    <property type="term" value="C:plasma membrane"/>
    <property type="evidence" value="ECO:0007669"/>
    <property type="project" value="TreeGrafter"/>
</dbReference>
<evidence type="ECO:0000256" key="2">
    <source>
        <dbReference type="ARBA" id="ARBA00022741"/>
    </source>
</evidence>
<accession>A0A8G2BPF8</accession>
<evidence type="ECO:0000256" key="1">
    <source>
        <dbReference type="ARBA" id="ARBA00006611"/>
    </source>
</evidence>
<dbReference type="EMBL" id="FNBW01000021">
    <property type="protein sequence ID" value="SDG53649.1"/>
    <property type="molecule type" value="Genomic_DNA"/>
</dbReference>
<dbReference type="Pfam" id="PF00437">
    <property type="entry name" value="T2SSE"/>
    <property type="match status" value="1"/>
</dbReference>
<keyword evidence="2" id="KW-0547">Nucleotide-binding</keyword>
<feature type="domain" description="Bacterial type II secretion system protein E" evidence="4">
    <location>
        <begin position="111"/>
        <end position="462"/>
    </location>
</feature>
<organism evidence="5 6">
    <name type="scientific">Thalassobaculum litoreum DSM 18839</name>
    <dbReference type="NCBI Taxonomy" id="1123362"/>
    <lineage>
        <taxon>Bacteria</taxon>
        <taxon>Pseudomonadati</taxon>
        <taxon>Pseudomonadota</taxon>
        <taxon>Alphaproteobacteria</taxon>
        <taxon>Rhodospirillales</taxon>
        <taxon>Thalassobaculaceae</taxon>
        <taxon>Thalassobaculum</taxon>
    </lineage>
</organism>
<gene>
    <name evidence="5" type="ORF">SAMN05660686_04751</name>
</gene>
<proteinExistence type="inferred from homology"/>
<dbReference type="GO" id="GO:0016887">
    <property type="term" value="F:ATP hydrolysis activity"/>
    <property type="evidence" value="ECO:0007669"/>
    <property type="project" value="TreeGrafter"/>
</dbReference>
<evidence type="ECO:0000259" key="4">
    <source>
        <dbReference type="Pfam" id="PF00437"/>
    </source>
</evidence>
<dbReference type="InterPro" id="IPR001482">
    <property type="entry name" value="T2SS/T4SS_dom"/>
</dbReference>
<dbReference type="PANTHER" id="PTHR30258:SF2">
    <property type="entry name" value="COMG OPERON PROTEIN 1"/>
    <property type="match status" value="1"/>
</dbReference>
<dbReference type="GO" id="GO:0005524">
    <property type="term" value="F:ATP binding"/>
    <property type="evidence" value="ECO:0007669"/>
    <property type="project" value="UniProtKB-KW"/>
</dbReference>
<evidence type="ECO:0000256" key="3">
    <source>
        <dbReference type="ARBA" id="ARBA00022840"/>
    </source>
</evidence>
<dbReference type="SUPFAM" id="SSF52540">
    <property type="entry name" value="P-loop containing nucleoside triphosphate hydrolases"/>
    <property type="match status" value="1"/>
</dbReference>
<dbReference type="PANTHER" id="PTHR30258">
    <property type="entry name" value="TYPE II SECRETION SYSTEM PROTEIN GSPE-RELATED"/>
    <property type="match status" value="1"/>
</dbReference>
<evidence type="ECO:0000313" key="5">
    <source>
        <dbReference type="EMBL" id="SDG53649.1"/>
    </source>
</evidence>
<sequence length="520" mass="57382">MGLQMPLPADAAALYSLWPASLLAQLRVKPIRLHNGTLYIAAVRPLLPFEEALLIDRAKAGDVVITQIVQEPQETVATLAAINTTPHTTGQQLTDLLARHDIAATPDALGPALDSLLTDALENGASDIHIEVHDNLAETRIEYRVANGLNHRASVSPQLGRRLAVLIRERAGIDTSNLEALFDGDFRFRYHGRPIDIRVAILPTHAQQKLTLRLSDPSAFQSLPAIFEHFPEFVKRLEHDSAKASRRGSMGIVTGATNQGKSTTLRAFVMNMPRHALRVLEAGEPIEVKTPLTTQTHINRHADVGLTFDAFLRAALRHDPDVVFAQELRDEETIRAALRIVETGHMFLSSLHADSVVDTFPRLFSFIHASRAEAAFVLSRGLSWIIHQVLISTPCRACSTTVPTSQLPEDARTTLGLEDDVEVVSLNPAGCPECRYQGYGKQRTVVPAGIWINASARQALHQHLSRIVADGHFADYDQILAIPGIDYFPRGPHLQTLAERHVIAWQTAVHEINWEANRGH</sequence>
<name>A0A8G2BPF8_9PROT</name>
<keyword evidence="6" id="KW-1185">Reference proteome</keyword>
<dbReference type="Gene3D" id="3.30.450.90">
    <property type="match status" value="1"/>
</dbReference>
<dbReference type="AlphaFoldDB" id="A0A8G2BPF8"/>
<dbReference type="Gene3D" id="3.40.50.300">
    <property type="entry name" value="P-loop containing nucleotide triphosphate hydrolases"/>
    <property type="match status" value="1"/>
</dbReference>